<name>A0ABW7XF63_9MICO</name>
<feature type="compositionally biased region" description="Acidic residues" evidence="1">
    <location>
        <begin position="322"/>
        <end position="372"/>
    </location>
</feature>
<comment type="caution">
    <text evidence="3">The sequence shown here is derived from an EMBL/GenBank/DDBJ whole genome shotgun (WGS) entry which is preliminary data.</text>
</comment>
<evidence type="ECO:0000313" key="4">
    <source>
        <dbReference type="Proteomes" id="UP001611580"/>
    </source>
</evidence>
<dbReference type="EMBL" id="JBIRYI010000002">
    <property type="protein sequence ID" value="MFI2486134.1"/>
    <property type="molecule type" value="Genomic_DNA"/>
</dbReference>
<feature type="compositionally biased region" description="Low complexity" evidence="1">
    <location>
        <begin position="143"/>
        <end position="153"/>
    </location>
</feature>
<proteinExistence type="predicted"/>
<feature type="region of interest" description="Disordered" evidence="1">
    <location>
        <begin position="287"/>
        <end position="405"/>
    </location>
</feature>
<feature type="compositionally biased region" description="Polar residues" evidence="1">
    <location>
        <begin position="293"/>
        <end position="305"/>
    </location>
</feature>
<feature type="region of interest" description="Disordered" evidence="1">
    <location>
        <begin position="216"/>
        <end position="242"/>
    </location>
</feature>
<feature type="region of interest" description="Disordered" evidence="1">
    <location>
        <begin position="90"/>
        <end position="163"/>
    </location>
</feature>
<keyword evidence="4" id="KW-1185">Reference proteome</keyword>
<feature type="compositionally biased region" description="Low complexity" evidence="1">
    <location>
        <begin position="382"/>
        <end position="393"/>
    </location>
</feature>
<feature type="compositionally biased region" description="Low complexity" evidence="1">
    <location>
        <begin position="90"/>
        <end position="100"/>
    </location>
</feature>
<dbReference type="RefSeq" id="WP_397401797.1">
    <property type="nucleotide sequence ID" value="NZ_JBIRYI010000002.1"/>
</dbReference>
<feature type="compositionally biased region" description="Low complexity" evidence="1">
    <location>
        <begin position="107"/>
        <end position="128"/>
    </location>
</feature>
<keyword evidence="2" id="KW-1133">Transmembrane helix</keyword>
<evidence type="ECO:0000313" key="3">
    <source>
        <dbReference type="EMBL" id="MFI2486134.1"/>
    </source>
</evidence>
<reference evidence="3 4" key="1">
    <citation type="submission" date="2024-10" db="EMBL/GenBank/DDBJ databases">
        <title>The Natural Products Discovery Center: Release of the First 8490 Sequenced Strains for Exploring Actinobacteria Biosynthetic Diversity.</title>
        <authorList>
            <person name="Kalkreuter E."/>
            <person name="Kautsar S.A."/>
            <person name="Yang D."/>
            <person name="Bader C.D."/>
            <person name="Teijaro C.N."/>
            <person name="Fluegel L."/>
            <person name="Davis C.M."/>
            <person name="Simpson J.R."/>
            <person name="Lauterbach L."/>
            <person name="Steele A.D."/>
            <person name="Gui C."/>
            <person name="Meng S."/>
            <person name="Li G."/>
            <person name="Viehrig K."/>
            <person name="Ye F."/>
            <person name="Su P."/>
            <person name="Kiefer A.F."/>
            <person name="Nichols A."/>
            <person name="Cepeda A.J."/>
            <person name="Yan W."/>
            <person name="Fan B."/>
            <person name="Jiang Y."/>
            <person name="Adhikari A."/>
            <person name="Zheng C.-J."/>
            <person name="Schuster L."/>
            <person name="Cowan T.M."/>
            <person name="Smanski M.J."/>
            <person name="Chevrette M.G."/>
            <person name="De Carvalho L.P.S."/>
            <person name="Shen B."/>
        </authorList>
    </citation>
    <scope>NUCLEOTIDE SEQUENCE [LARGE SCALE GENOMIC DNA]</scope>
    <source>
        <strain evidence="3 4">NPDC019481</strain>
    </source>
</reference>
<organism evidence="3 4">
    <name type="scientific">Promicromonospora kroppenstedtii</name>
    <dbReference type="NCBI Taxonomy" id="440482"/>
    <lineage>
        <taxon>Bacteria</taxon>
        <taxon>Bacillati</taxon>
        <taxon>Actinomycetota</taxon>
        <taxon>Actinomycetes</taxon>
        <taxon>Micrococcales</taxon>
        <taxon>Promicromonosporaceae</taxon>
        <taxon>Promicromonospora</taxon>
    </lineage>
</organism>
<feature type="compositionally biased region" description="Gly residues" evidence="1">
    <location>
        <begin position="129"/>
        <end position="142"/>
    </location>
</feature>
<protein>
    <submittedName>
        <fullName evidence="3">Uncharacterized protein</fullName>
    </submittedName>
</protein>
<dbReference type="Proteomes" id="UP001611580">
    <property type="component" value="Unassembled WGS sequence"/>
</dbReference>
<sequence length="478" mass="46251">MTSNRGSRKSRSSGLSYQACAVIIAVGGMCAWVAHDFLAGTPTPTPAAAPATPGQAGDVYVTAPQAAAPPVVLMVAPDGTVSAGVVSGAAPDAGAAPSAAGPGGTASSGPVPVRPSSVRPSSVRPSPVGGTGSAGGTSGAAGGSAPALTAGTPSSTSQVTGPGTAAVPVIVQGRRVSYQVLAADGSIVYVGADGQLVANTGAVSSSGVLALGSTGSDLRSGRSVSGPAPATPLSASGTHRNDTFGGMFLGSGPGSGRSMAISGFEDHSVSVVGDDQVVTYDDSNVFLGRDGQINANTGDTDSSGLNAVDVTGSVVRSGNSGDAEDEEGSDEEEDEEGSDEEEDEEGSDEEEDEEDEEEAAEDGPAGADEDEAAGPPVPATGPPAGAATSGYATVTDEGASSATGPGAIVVGADGFDDVSIRSRGQRNVVTYDDSNVVIGGSGPVNTQIGDSDTGGAVVMGVHGSDVRAGCEGDLCYSD</sequence>
<evidence type="ECO:0000256" key="1">
    <source>
        <dbReference type="SAM" id="MobiDB-lite"/>
    </source>
</evidence>
<keyword evidence="2" id="KW-0812">Transmembrane</keyword>
<gene>
    <name evidence="3" type="ORF">ACH47X_04460</name>
</gene>
<evidence type="ECO:0000256" key="2">
    <source>
        <dbReference type="SAM" id="Phobius"/>
    </source>
</evidence>
<accession>A0ABW7XF63</accession>
<keyword evidence="2" id="KW-0472">Membrane</keyword>
<feature type="transmembrane region" description="Helical" evidence="2">
    <location>
        <begin position="15"/>
        <end position="34"/>
    </location>
</feature>